<accession>A0A246FM92</accession>
<feature type="domain" description="Chemoreceptor zinc-binding" evidence="1">
    <location>
        <begin position="16"/>
        <end position="80"/>
    </location>
</feature>
<gene>
    <name evidence="2" type="ORF">CDA63_06405</name>
</gene>
<reference evidence="2 3" key="1">
    <citation type="submission" date="2017-06" db="EMBL/GenBank/DDBJ databases">
        <title>Hymenobacter amundsenii sp. nov. isolated from regoliths in Antarctica.</title>
        <authorList>
            <person name="Sedlacek I."/>
            <person name="Kralova S."/>
            <person name="Pantucek R."/>
            <person name="Svec P."/>
            <person name="Holochova P."/>
            <person name="Stankova E."/>
            <person name="Vrbovska V."/>
            <person name="Busse H.-J."/>
        </authorList>
    </citation>
    <scope>NUCLEOTIDE SEQUENCE [LARGE SCALE GENOMIC DNA]</scope>
    <source>
        <strain evidence="2 3">CCM 8682</strain>
    </source>
</reference>
<dbReference type="Proteomes" id="UP000197277">
    <property type="component" value="Unassembled WGS sequence"/>
</dbReference>
<dbReference type="OrthoDB" id="882529at2"/>
<evidence type="ECO:0000313" key="2">
    <source>
        <dbReference type="EMBL" id="OWP63842.1"/>
    </source>
</evidence>
<name>A0A246FM92_9BACT</name>
<dbReference type="Pfam" id="PF13682">
    <property type="entry name" value="CZB"/>
    <property type="match status" value="1"/>
</dbReference>
<proteinExistence type="predicted"/>
<dbReference type="EMBL" id="NIRR01000007">
    <property type="protein sequence ID" value="OWP63842.1"/>
    <property type="molecule type" value="Genomic_DNA"/>
</dbReference>
<dbReference type="InterPro" id="IPR025991">
    <property type="entry name" value="Chemoreceptor_zinc-bind_dom"/>
</dbReference>
<dbReference type="AlphaFoldDB" id="A0A246FM92"/>
<evidence type="ECO:0000259" key="1">
    <source>
        <dbReference type="Pfam" id="PF13682"/>
    </source>
</evidence>
<organism evidence="2 3">
    <name type="scientific">Hymenobacter amundsenii</name>
    <dbReference type="NCBI Taxonomy" id="2006685"/>
    <lineage>
        <taxon>Bacteria</taxon>
        <taxon>Pseudomonadati</taxon>
        <taxon>Bacteroidota</taxon>
        <taxon>Cytophagia</taxon>
        <taxon>Cytophagales</taxon>
        <taxon>Hymenobacteraceae</taxon>
        <taxon>Hymenobacter</taxon>
    </lineage>
</organism>
<dbReference type="Gene3D" id="1.20.120.30">
    <property type="entry name" value="Aspartate receptor, ligand-binding domain"/>
    <property type="match status" value="1"/>
</dbReference>
<protein>
    <recommendedName>
        <fullName evidence="1">Chemoreceptor zinc-binding domain-containing protein</fullName>
    </recommendedName>
</protein>
<sequence length="120" mass="13553">MSDDTKQEFDAARIKHLLFKSKLRSFLYGSNTAEGPIRDPDLCSLGQWINQRVLLAYAHLPESRELDQVHRHIHTEANRLMDLRLSGRSDEATAGLGQINQLADQIVVLLHTLEASVQAH</sequence>
<evidence type="ECO:0000313" key="3">
    <source>
        <dbReference type="Proteomes" id="UP000197277"/>
    </source>
</evidence>
<keyword evidence="3" id="KW-1185">Reference proteome</keyword>
<comment type="caution">
    <text evidence="2">The sequence shown here is derived from an EMBL/GenBank/DDBJ whole genome shotgun (WGS) entry which is preliminary data.</text>
</comment>
<dbReference type="RefSeq" id="WP_088463624.1">
    <property type="nucleotide sequence ID" value="NZ_NIRR01000007.1"/>
</dbReference>